<feature type="domain" description="AB hydrolase-1" evidence="2">
    <location>
        <begin position="82"/>
        <end position="199"/>
    </location>
</feature>
<accession>A0ABS7WBQ7</accession>
<keyword evidence="4" id="KW-1185">Reference proteome</keyword>
<organism evidence="3 4">
    <name type="scientific">Streptomyces olivaceus</name>
    <dbReference type="NCBI Taxonomy" id="47716"/>
    <lineage>
        <taxon>Bacteria</taxon>
        <taxon>Bacillati</taxon>
        <taxon>Actinomycetota</taxon>
        <taxon>Actinomycetes</taxon>
        <taxon>Kitasatosporales</taxon>
        <taxon>Streptomycetaceae</taxon>
        <taxon>Streptomyces</taxon>
    </lineage>
</organism>
<dbReference type="Pfam" id="PF00561">
    <property type="entry name" value="Abhydrolase_1"/>
    <property type="match status" value="1"/>
</dbReference>
<dbReference type="PANTHER" id="PTHR46438:SF11">
    <property type="entry name" value="LIPASE-RELATED"/>
    <property type="match status" value="1"/>
</dbReference>
<keyword evidence="3" id="KW-0378">Hydrolase</keyword>
<evidence type="ECO:0000256" key="1">
    <source>
        <dbReference type="SAM" id="SignalP"/>
    </source>
</evidence>
<dbReference type="Proteomes" id="UP000758701">
    <property type="component" value="Unassembled WGS sequence"/>
</dbReference>
<evidence type="ECO:0000313" key="4">
    <source>
        <dbReference type="Proteomes" id="UP000758701"/>
    </source>
</evidence>
<comment type="caution">
    <text evidence="3">The sequence shown here is derived from an EMBL/GenBank/DDBJ whole genome shotgun (WGS) entry which is preliminary data.</text>
</comment>
<sequence length="310" mass="32246">MFRTLAKATAAIAVVCTAAGAGLALDEGRAGAATPTAGAATRTAASAGAAFTGSDFTGTRKIRVDGHSVNVSCAGRAHRGRPLVMLMAGGGEGLDNMAALQKSLSRTNRVCSYDRLGEGASDQPAAGTLQTMDDTGALLTGVLDRLAGDRPVVLAGHSLGGYIAARYAPGHTDRVKGLVLLDATIPHLTRDMNRTIPADATGVPAQVRDGAIAANEGQNPEQFVIADGPVRSAGHIPVEILKHESQYAEVPEYGPALEKMWADGQREWQRISARSSLTTAKGSGHYIHTDRPDLALKAVQKVAHRAAHQH</sequence>
<feature type="chain" id="PRO_5047134339" evidence="1">
    <location>
        <begin position="22"/>
        <end position="310"/>
    </location>
</feature>
<protein>
    <submittedName>
        <fullName evidence="3">Alpha/beta hydrolase</fullName>
    </submittedName>
</protein>
<evidence type="ECO:0000259" key="2">
    <source>
        <dbReference type="Pfam" id="PF00561"/>
    </source>
</evidence>
<dbReference type="Gene3D" id="3.40.50.1820">
    <property type="entry name" value="alpha/beta hydrolase"/>
    <property type="match status" value="1"/>
</dbReference>
<dbReference type="GO" id="GO:0016787">
    <property type="term" value="F:hydrolase activity"/>
    <property type="evidence" value="ECO:0007669"/>
    <property type="project" value="UniProtKB-KW"/>
</dbReference>
<gene>
    <name evidence="3" type="ORF">KVH32_30135</name>
</gene>
<name>A0ABS7WBQ7_STROV</name>
<evidence type="ECO:0000313" key="3">
    <source>
        <dbReference type="EMBL" id="MBZ6155392.1"/>
    </source>
</evidence>
<dbReference type="InterPro" id="IPR029058">
    <property type="entry name" value="AB_hydrolase_fold"/>
</dbReference>
<dbReference type="EMBL" id="JAHSTP010000016">
    <property type="protein sequence ID" value="MBZ6155392.1"/>
    <property type="molecule type" value="Genomic_DNA"/>
</dbReference>
<feature type="signal peptide" evidence="1">
    <location>
        <begin position="1"/>
        <end position="21"/>
    </location>
</feature>
<dbReference type="RefSeq" id="WP_070388288.1">
    <property type="nucleotide sequence ID" value="NZ_JAHSST010000017.1"/>
</dbReference>
<dbReference type="PRINTS" id="PR00111">
    <property type="entry name" value="ABHYDROLASE"/>
</dbReference>
<dbReference type="InterPro" id="IPR000073">
    <property type="entry name" value="AB_hydrolase_1"/>
</dbReference>
<proteinExistence type="predicted"/>
<reference evidence="3 4" key="1">
    <citation type="submission" date="2021-06" db="EMBL/GenBank/DDBJ databases">
        <title>Ecological speciation of a Streptomyces species isolated from different habitats and geographic origins.</title>
        <authorList>
            <person name="Wang J."/>
        </authorList>
    </citation>
    <scope>NUCLEOTIDE SEQUENCE [LARGE SCALE GENOMIC DNA]</scope>
    <source>
        <strain evidence="3 4">FXJ8.012</strain>
    </source>
</reference>
<keyword evidence="1" id="KW-0732">Signal</keyword>
<dbReference type="PANTHER" id="PTHR46438">
    <property type="entry name" value="ALPHA/BETA-HYDROLASES SUPERFAMILY PROTEIN"/>
    <property type="match status" value="1"/>
</dbReference>
<dbReference type="SUPFAM" id="SSF53474">
    <property type="entry name" value="alpha/beta-Hydrolases"/>
    <property type="match status" value="1"/>
</dbReference>